<proteinExistence type="predicted"/>
<accession>A0A176S7H8</accession>
<evidence type="ECO:0000313" key="1">
    <source>
        <dbReference type="EMBL" id="OAD23858.1"/>
    </source>
</evidence>
<dbReference type="EMBL" id="LUTY01000127">
    <property type="protein sequence ID" value="OAD23858.1"/>
    <property type="molecule type" value="Genomic_DNA"/>
</dbReference>
<protein>
    <submittedName>
        <fullName evidence="1">Uncharacterized protein</fullName>
    </submittedName>
</protein>
<keyword evidence="2" id="KW-1185">Reference proteome</keyword>
<dbReference type="AlphaFoldDB" id="A0A176S7H8"/>
<evidence type="ECO:0000313" key="2">
    <source>
        <dbReference type="Proteomes" id="UP000076962"/>
    </source>
</evidence>
<gene>
    <name evidence="1" type="ORF">THIOM_000298</name>
</gene>
<reference evidence="1 2" key="1">
    <citation type="submission" date="2016-05" db="EMBL/GenBank/DDBJ databases">
        <title>Single-cell genome of chain-forming Candidatus Thiomargarita nelsonii and comparison to other large sulfur-oxidizing bacteria.</title>
        <authorList>
            <person name="Winkel M."/>
            <person name="Salman V."/>
            <person name="Woyke T."/>
            <person name="Schulz-Vogt H."/>
            <person name="Richter M."/>
            <person name="Flood B."/>
            <person name="Bailey J."/>
            <person name="Amann R."/>
            <person name="Mussmann M."/>
        </authorList>
    </citation>
    <scope>NUCLEOTIDE SEQUENCE [LARGE SCALE GENOMIC DNA]</scope>
    <source>
        <strain evidence="1 2">THI036</strain>
    </source>
</reference>
<organism evidence="1 2">
    <name type="scientific">Candidatus Thiomargarita nelsonii</name>
    <dbReference type="NCBI Taxonomy" id="1003181"/>
    <lineage>
        <taxon>Bacteria</taxon>
        <taxon>Pseudomonadati</taxon>
        <taxon>Pseudomonadota</taxon>
        <taxon>Gammaproteobacteria</taxon>
        <taxon>Thiotrichales</taxon>
        <taxon>Thiotrichaceae</taxon>
        <taxon>Thiomargarita</taxon>
    </lineage>
</organism>
<name>A0A176S7H8_9GAMM</name>
<comment type="caution">
    <text evidence="1">The sequence shown here is derived from an EMBL/GenBank/DDBJ whole genome shotgun (WGS) entry which is preliminary data.</text>
</comment>
<sequence>MYVFVHLGHLEFCARDVWICVFKYLCQLTIVIPADINHLDNHKKTNGAALPSMIGISAAFTSI</sequence>
<dbReference type="Proteomes" id="UP000076962">
    <property type="component" value="Unassembled WGS sequence"/>
</dbReference>